<dbReference type="Pfam" id="PF05726">
    <property type="entry name" value="Pirin_C"/>
    <property type="match status" value="1"/>
</dbReference>
<evidence type="ECO:0000256" key="2">
    <source>
        <dbReference type="PIRSR" id="PIRSR006232-1"/>
    </source>
</evidence>
<dbReference type="CDD" id="cd02909">
    <property type="entry name" value="cupin_pirin_N"/>
    <property type="match status" value="1"/>
</dbReference>
<accession>A0A0K1PT46</accession>
<feature type="binding site" evidence="2">
    <location>
        <position position="117"/>
    </location>
    <ligand>
        <name>Fe cation</name>
        <dbReference type="ChEBI" id="CHEBI:24875"/>
    </ligand>
</feature>
<dbReference type="PANTHER" id="PTHR13903">
    <property type="entry name" value="PIRIN-RELATED"/>
    <property type="match status" value="1"/>
</dbReference>
<dbReference type="InterPro" id="IPR003829">
    <property type="entry name" value="Pirin_N_dom"/>
</dbReference>
<comment type="similarity">
    <text evidence="1 3">Belongs to the pirin family.</text>
</comment>
<dbReference type="SUPFAM" id="SSF51182">
    <property type="entry name" value="RmlC-like cupins"/>
    <property type="match status" value="1"/>
</dbReference>
<sequence length="305" mass="33503">MSQLPDNEPDCQTDVECPTIELVVRARPRDIGAFAVRRTLPSMQRRMVGPFIFFDHMGPAELEPGNGMSVRPHPHINLATVTYLFDGEIFHRDSLGSAVAIQPGAVNWMTAGRGITHSERSSEERKKSGGRIHGIQAWVALPDAHEETEPAFFHHEASTIPGVPHEGGTVRVIAGKAYGVTSPVEVLSPMFYVDAKLEAGAKIALPTEYPERAAYVVEGRVKCGPEELEEGSMAVFKEGMQPVLEALEPSRVMLLGGEPVGARHIYWNFVSSSKDRIESAKSDWKEGRFPKVPGDEIEFVPLPEV</sequence>
<evidence type="ECO:0000256" key="1">
    <source>
        <dbReference type="ARBA" id="ARBA00008416"/>
    </source>
</evidence>
<dbReference type="InterPro" id="IPR008778">
    <property type="entry name" value="Pirin_C_dom"/>
</dbReference>
<dbReference type="AlphaFoldDB" id="A0A0K1PT46"/>
<feature type="domain" description="Pirin N-terminal" evidence="4">
    <location>
        <begin position="35"/>
        <end position="139"/>
    </location>
</feature>
<dbReference type="RefSeq" id="WP_146647944.1">
    <property type="nucleotide sequence ID" value="NZ_CP012333.1"/>
</dbReference>
<dbReference type="InterPro" id="IPR011051">
    <property type="entry name" value="RmlC_Cupin_sf"/>
</dbReference>
<dbReference type="PANTHER" id="PTHR13903:SF8">
    <property type="entry name" value="PIRIN"/>
    <property type="match status" value="1"/>
</dbReference>
<protein>
    <submittedName>
        <fullName evidence="6">Pirin-related protein</fullName>
    </submittedName>
</protein>
<dbReference type="EMBL" id="CP012333">
    <property type="protein sequence ID" value="AKU96697.1"/>
    <property type="molecule type" value="Genomic_DNA"/>
</dbReference>
<dbReference type="InterPro" id="IPR012093">
    <property type="entry name" value="Pirin"/>
</dbReference>
<dbReference type="KEGG" id="llu:AKJ09_03361"/>
<dbReference type="OrthoDB" id="9780903at2"/>
<dbReference type="PATRIC" id="fig|1391654.3.peg.3400"/>
<dbReference type="PIRSF" id="PIRSF006232">
    <property type="entry name" value="Pirin"/>
    <property type="match status" value="1"/>
</dbReference>
<organism evidence="6 7">
    <name type="scientific">Labilithrix luteola</name>
    <dbReference type="NCBI Taxonomy" id="1391654"/>
    <lineage>
        <taxon>Bacteria</taxon>
        <taxon>Pseudomonadati</taxon>
        <taxon>Myxococcota</taxon>
        <taxon>Polyangia</taxon>
        <taxon>Polyangiales</taxon>
        <taxon>Labilitrichaceae</taxon>
        <taxon>Labilithrix</taxon>
    </lineage>
</organism>
<feature type="binding site" evidence="2">
    <location>
        <position position="75"/>
    </location>
    <ligand>
        <name>Fe cation</name>
        <dbReference type="ChEBI" id="CHEBI:24875"/>
    </ligand>
</feature>
<name>A0A0K1PT46_9BACT</name>
<feature type="domain" description="Pirin C-terminal" evidence="5">
    <location>
        <begin position="192"/>
        <end position="289"/>
    </location>
</feature>
<proteinExistence type="inferred from homology"/>
<dbReference type="InterPro" id="IPR014710">
    <property type="entry name" value="RmlC-like_jellyroll"/>
</dbReference>
<reference evidence="6 7" key="1">
    <citation type="submission" date="2015-08" db="EMBL/GenBank/DDBJ databases">
        <authorList>
            <person name="Babu N.S."/>
            <person name="Beckwith C.J."/>
            <person name="Beseler K.G."/>
            <person name="Brison A."/>
            <person name="Carone J.V."/>
            <person name="Caskin T.P."/>
            <person name="Diamond M."/>
            <person name="Durham M.E."/>
            <person name="Foxe J.M."/>
            <person name="Go M."/>
            <person name="Henderson B.A."/>
            <person name="Jones I.B."/>
            <person name="McGettigan J.A."/>
            <person name="Micheletti S.J."/>
            <person name="Nasrallah M.E."/>
            <person name="Ortiz D."/>
            <person name="Piller C.R."/>
            <person name="Privatt S.R."/>
            <person name="Schneider S.L."/>
            <person name="Sharp S."/>
            <person name="Smith T.C."/>
            <person name="Stanton J.D."/>
            <person name="Ullery H.E."/>
            <person name="Wilson R.J."/>
            <person name="Serrano M.G."/>
            <person name="Buck G."/>
            <person name="Lee V."/>
            <person name="Wang Y."/>
            <person name="Carvalho R."/>
            <person name="Voegtly L."/>
            <person name="Shi R."/>
            <person name="Duckworth R."/>
            <person name="Johnson A."/>
            <person name="Loviza R."/>
            <person name="Walstead R."/>
            <person name="Shah Z."/>
            <person name="Kiflezghi M."/>
            <person name="Wade K."/>
            <person name="Ball S.L."/>
            <person name="Bradley K.W."/>
            <person name="Asai D.J."/>
            <person name="Bowman C.A."/>
            <person name="Russell D.A."/>
            <person name="Pope W.H."/>
            <person name="Jacobs-Sera D."/>
            <person name="Hendrix R.W."/>
            <person name="Hatfull G.F."/>
        </authorList>
    </citation>
    <scope>NUCLEOTIDE SEQUENCE [LARGE SCALE GENOMIC DNA]</scope>
    <source>
        <strain evidence="6 7">DSM 27648</strain>
    </source>
</reference>
<keyword evidence="2" id="KW-0408">Iron</keyword>
<keyword evidence="2" id="KW-0479">Metal-binding</keyword>
<comment type="cofactor">
    <cofactor evidence="2">
        <name>Fe cation</name>
        <dbReference type="ChEBI" id="CHEBI:24875"/>
    </cofactor>
    <text evidence="2">Binds 1 Fe cation per subunit.</text>
</comment>
<evidence type="ECO:0000259" key="5">
    <source>
        <dbReference type="Pfam" id="PF05726"/>
    </source>
</evidence>
<dbReference type="GO" id="GO:0046872">
    <property type="term" value="F:metal ion binding"/>
    <property type="evidence" value="ECO:0007669"/>
    <property type="project" value="UniProtKB-KW"/>
</dbReference>
<dbReference type="Pfam" id="PF02678">
    <property type="entry name" value="Pirin"/>
    <property type="match status" value="1"/>
</dbReference>
<evidence type="ECO:0000313" key="6">
    <source>
        <dbReference type="EMBL" id="AKU96697.1"/>
    </source>
</evidence>
<dbReference type="CDD" id="cd02247">
    <property type="entry name" value="cupin_pirin_C"/>
    <property type="match status" value="1"/>
</dbReference>
<evidence type="ECO:0000313" key="7">
    <source>
        <dbReference type="Proteomes" id="UP000064967"/>
    </source>
</evidence>
<dbReference type="STRING" id="1391654.AKJ09_03361"/>
<feature type="binding site" evidence="2">
    <location>
        <position position="73"/>
    </location>
    <ligand>
        <name>Fe cation</name>
        <dbReference type="ChEBI" id="CHEBI:24875"/>
    </ligand>
</feature>
<dbReference type="Gene3D" id="2.60.120.10">
    <property type="entry name" value="Jelly Rolls"/>
    <property type="match status" value="2"/>
</dbReference>
<evidence type="ECO:0000259" key="4">
    <source>
        <dbReference type="Pfam" id="PF02678"/>
    </source>
</evidence>
<feature type="binding site" evidence="2">
    <location>
        <position position="119"/>
    </location>
    <ligand>
        <name>Fe cation</name>
        <dbReference type="ChEBI" id="CHEBI:24875"/>
    </ligand>
</feature>
<dbReference type="Proteomes" id="UP000064967">
    <property type="component" value="Chromosome"/>
</dbReference>
<gene>
    <name evidence="6" type="ORF">AKJ09_03361</name>
</gene>
<evidence type="ECO:0000256" key="3">
    <source>
        <dbReference type="RuleBase" id="RU003457"/>
    </source>
</evidence>
<keyword evidence="7" id="KW-1185">Reference proteome</keyword>